<keyword evidence="6 13" id="KW-0067">ATP-binding</keyword>
<evidence type="ECO:0000313" key="13">
    <source>
        <dbReference type="EMBL" id="TQL77904.1"/>
    </source>
</evidence>
<evidence type="ECO:0000256" key="10">
    <source>
        <dbReference type="SAM" id="Phobius"/>
    </source>
</evidence>
<feature type="domain" description="ABC transmembrane type-1" evidence="12">
    <location>
        <begin position="23"/>
        <end position="305"/>
    </location>
</feature>
<dbReference type="InterPro" id="IPR003593">
    <property type="entry name" value="AAA+_ATPase"/>
</dbReference>
<evidence type="ECO:0000256" key="8">
    <source>
        <dbReference type="ARBA" id="ARBA00023136"/>
    </source>
</evidence>
<dbReference type="GO" id="GO:0005886">
    <property type="term" value="C:plasma membrane"/>
    <property type="evidence" value="ECO:0007669"/>
    <property type="project" value="UniProtKB-SubCell"/>
</dbReference>
<protein>
    <submittedName>
        <fullName evidence="13">ATP-binding cassette subfamily B protein</fullName>
    </submittedName>
</protein>
<evidence type="ECO:0000256" key="2">
    <source>
        <dbReference type="ARBA" id="ARBA00022448"/>
    </source>
</evidence>
<dbReference type="Gene3D" id="1.20.1560.10">
    <property type="entry name" value="ABC transporter type 1, transmembrane domain"/>
    <property type="match status" value="1"/>
</dbReference>
<reference evidence="13 14" key="1">
    <citation type="submission" date="2019-06" db="EMBL/GenBank/DDBJ databases">
        <title>Sequencing the genomes of 1000 actinobacteria strains.</title>
        <authorList>
            <person name="Klenk H.-P."/>
        </authorList>
    </citation>
    <scope>NUCLEOTIDE SEQUENCE [LARGE SCALE GENOMIC DNA]</scope>
    <source>
        <strain evidence="13 14">DSM 45928</strain>
    </source>
</reference>
<comment type="subcellular location">
    <subcellularLocation>
        <location evidence="1">Cell membrane</location>
        <topology evidence="1">Multi-pass membrane protein</topology>
    </subcellularLocation>
</comment>
<dbReference type="EMBL" id="VFOW01000001">
    <property type="protein sequence ID" value="TQL77904.1"/>
    <property type="molecule type" value="Genomic_DNA"/>
</dbReference>
<feature type="domain" description="ABC transporter" evidence="11">
    <location>
        <begin position="340"/>
        <end position="574"/>
    </location>
</feature>
<dbReference type="InterPro" id="IPR039421">
    <property type="entry name" value="Type_1_exporter"/>
</dbReference>
<dbReference type="SUPFAM" id="SSF52540">
    <property type="entry name" value="P-loop containing nucleoside triphosphate hydrolases"/>
    <property type="match status" value="1"/>
</dbReference>
<evidence type="ECO:0000256" key="3">
    <source>
        <dbReference type="ARBA" id="ARBA00022475"/>
    </source>
</evidence>
<dbReference type="InParanoid" id="A0A543AZA4"/>
<keyword evidence="5" id="KW-0547">Nucleotide-binding</keyword>
<evidence type="ECO:0000256" key="9">
    <source>
        <dbReference type="ARBA" id="ARBA00061644"/>
    </source>
</evidence>
<feature type="transmembrane region" description="Helical" evidence="10">
    <location>
        <begin position="161"/>
        <end position="178"/>
    </location>
</feature>
<evidence type="ECO:0000313" key="14">
    <source>
        <dbReference type="Proteomes" id="UP000317043"/>
    </source>
</evidence>
<evidence type="ECO:0000256" key="5">
    <source>
        <dbReference type="ARBA" id="ARBA00022741"/>
    </source>
</evidence>
<dbReference type="AlphaFoldDB" id="A0A543AZA4"/>
<dbReference type="InterPro" id="IPR003439">
    <property type="entry name" value="ABC_transporter-like_ATP-bd"/>
</dbReference>
<dbReference type="RefSeq" id="WP_142041510.1">
    <property type="nucleotide sequence ID" value="NZ_JBHTGS010000001.1"/>
</dbReference>
<dbReference type="Pfam" id="PF00664">
    <property type="entry name" value="ABC_membrane"/>
    <property type="match status" value="1"/>
</dbReference>
<name>A0A543AZA4_9ACTN</name>
<dbReference type="InterPro" id="IPR011527">
    <property type="entry name" value="ABC1_TM_dom"/>
</dbReference>
<evidence type="ECO:0000256" key="4">
    <source>
        <dbReference type="ARBA" id="ARBA00022692"/>
    </source>
</evidence>
<gene>
    <name evidence="13" type="ORF">FB566_3478</name>
</gene>
<dbReference type="InterPro" id="IPR017871">
    <property type="entry name" value="ABC_transporter-like_CS"/>
</dbReference>
<comment type="similarity">
    <text evidence="9">Belongs to the ABC transporter superfamily. Lipid exporter (TC 3.A.1.106) family.</text>
</comment>
<dbReference type="FunFam" id="3.40.50.300:FF:000299">
    <property type="entry name" value="ABC transporter ATP-binding protein/permease"/>
    <property type="match status" value="1"/>
</dbReference>
<evidence type="ECO:0000256" key="7">
    <source>
        <dbReference type="ARBA" id="ARBA00022989"/>
    </source>
</evidence>
<evidence type="ECO:0000259" key="11">
    <source>
        <dbReference type="PROSITE" id="PS50893"/>
    </source>
</evidence>
<comment type="caution">
    <text evidence="13">The sequence shown here is derived from an EMBL/GenBank/DDBJ whole genome shotgun (WGS) entry which is preliminary data.</text>
</comment>
<feature type="transmembrane region" description="Helical" evidence="10">
    <location>
        <begin position="21"/>
        <end position="39"/>
    </location>
</feature>
<keyword evidence="4 10" id="KW-0812">Transmembrane</keyword>
<dbReference type="GO" id="GO:0140359">
    <property type="term" value="F:ABC-type transporter activity"/>
    <property type="evidence" value="ECO:0007669"/>
    <property type="project" value="InterPro"/>
</dbReference>
<dbReference type="SUPFAM" id="SSF90123">
    <property type="entry name" value="ABC transporter transmembrane region"/>
    <property type="match status" value="1"/>
</dbReference>
<dbReference type="Gene3D" id="3.40.50.300">
    <property type="entry name" value="P-loop containing nucleotide triphosphate hydrolases"/>
    <property type="match status" value="1"/>
</dbReference>
<dbReference type="GO" id="GO:0005524">
    <property type="term" value="F:ATP binding"/>
    <property type="evidence" value="ECO:0007669"/>
    <property type="project" value="UniProtKB-KW"/>
</dbReference>
<dbReference type="GO" id="GO:0034040">
    <property type="term" value="F:ATPase-coupled lipid transmembrane transporter activity"/>
    <property type="evidence" value="ECO:0007669"/>
    <property type="project" value="TreeGrafter"/>
</dbReference>
<evidence type="ECO:0000256" key="1">
    <source>
        <dbReference type="ARBA" id="ARBA00004651"/>
    </source>
</evidence>
<dbReference type="OrthoDB" id="9806127at2"/>
<evidence type="ECO:0000256" key="6">
    <source>
        <dbReference type="ARBA" id="ARBA00022840"/>
    </source>
</evidence>
<keyword evidence="3" id="KW-1003">Cell membrane</keyword>
<feature type="transmembrane region" description="Helical" evidence="10">
    <location>
        <begin position="241"/>
        <end position="267"/>
    </location>
</feature>
<dbReference type="PROSITE" id="PS50893">
    <property type="entry name" value="ABC_TRANSPORTER_2"/>
    <property type="match status" value="1"/>
</dbReference>
<keyword evidence="8 10" id="KW-0472">Membrane</keyword>
<dbReference type="PROSITE" id="PS50929">
    <property type="entry name" value="ABC_TM1F"/>
    <property type="match status" value="1"/>
</dbReference>
<dbReference type="InterPro" id="IPR036640">
    <property type="entry name" value="ABC1_TM_sf"/>
</dbReference>
<feature type="transmembrane region" description="Helical" evidence="10">
    <location>
        <begin position="127"/>
        <end position="155"/>
    </location>
</feature>
<dbReference type="Pfam" id="PF00005">
    <property type="entry name" value="ABC_tran"/>
    <property type="match status" value="1"/>
</dbReference>
<dbReference type="SMART" id="SM00382">
    <property type="entry name" value="AAA"/>
    <property type="match status" value="1"/>
</dbReference>
<accession>A0A543AZA4</accession>
<evidence type="ECO:0000259" key="12">
    <source>
        <dbReference type="PROSITE" id="PS50929"/>
    </source>
</evidence>
<keyword evidence="14" id="KW-1185">Reference proteome</keyword>
<dbReference type="CDD" id="cd07346">
    <property type="entry name" value="ABC_6TM_exporters"/>
    <property type="match status" value="1"/>
</dbReference>
<dbReference type="PROSITE" id="PS00211">
    <property type="entry name" value="ABC_TRANSPORTER_1"/>
    <property type="match status" value="1"/>
</dbReference>
<feature type="transmembrane region" description="Helical" evidence="10">
    <location>
        <begin position="59"/>
        <end position="84"/>
    </location>
</feature>
<keyword evidence="2" id="KW-0813">Transport</keyword>
<dbReference type="PANTHER" id="PTHR24221">
    <property type="entry name" value="ATP-BINDING CASSETTE SUB-FAMILY B"/>
    <property type="match status" value="1"/>
</dbReference>
<dbReference type="PANTHER" id="PTHR24221:SF654">
    <property type="entry name" value="ATP-BINDING CASSETTE SUB-FAMILY B MEMBER 6"/>
    <property type="match status" value="1"/>
</dbReference>
<proteinExistence type="inferred from homology"/>
<dbReference type="InterPro" id="IPR027417">
    <property type="entry name" value="P-loop_NTPase"/>
</dbReference>
<sequence>MALTTETRRLVLRQLRPGGGAIVALVVAILAATVLPLLAPQMTRLFVDGAIANEAVHTLTLLALAYLGLALAGQLVRMLTAWIASRIAWEGTNRLREHLAGHALSLDMPYHRQRTPGEMIERVDGDVAALAGFIVTFLLDVVASVLFLLGVIVVVFTVDPLIGGALTLFCLLAGFWMVKTQGLAVPAATEARQRSAELYGQLEERLAGAEDLRANGAGPHVVRRFYQGSARLYRADVRAEWIGGGLFAGTTVAFAIGTAIVLGLAVWSRQADALTVGTTVLLFQYTQMVRVPFERLIENAQSYQRALAAMSRVGELLAQRRTLPQAVPATELPSGGALSVSFEEVDFGYDDEPVLRRVDFTLAAGETLGLVGHTGSGKTTIARLVLRLYDPTAGMVRLAGVDLRESAEADLRARVGIVTQDVQLFDASVRDNLTLFRVGLATDEELSEVLDRVGLADWLTSLPDGLDSPLGPDGVGVSAGQAQLLAFARAFLSDPGLVVLDEASSRLDPGTERAITGAMDRLLADRTGILIAHRLQSLSMVDKIAVMADGRLVEFGPREELAADPDSRFSRLLAMSDGTEVTGAPVPRQREN</sequence>
<dbReference type="Proteomes" id="UP000317043">
    <property type="component" value="Unassembled WGS sequence"/>
</dbReference>
<organism evidence="13 14">
    <name type="scientific">Stackebrandtia endophytica</name>
    <dbReference type="NCBI Taxonomy" id="1496996"/>
    <lineage>
        <taxon>Bacteria</taxon>
        <taxon>Bacillati</taxon>
        <taxon>Actinomycetota</taxon>
        <taxon>Actinomycetes</taxon>
        <taxon>Glycomycetales</taxon>
        <taxon>Glycomycetaceae</taxon>
        <taxon>Stackebrandtia</taxon>
    </lineage>
</organism>
<keyword evidence="7 10" id="KW-1133">Transmembrane helix</keyword>
<dbReference type="GO" id="GO:0016887">
    <property type="term" value="F:ATP hydrolysis activity"/>
    <property type="evidence" value="ECO:0007669"/>
    <property type="project" value="InterPro"/>
</dbReference>